<proteinExistence type="inferred from homology"/>
<evidence type="ECO:0000313" key="11">
    <source>
        <dbReference type="Proteomes" id="UP000053937"/>
    </source>
</evidence>
<dbReference type="InterPro" id="IPR050250">
    <property type="entry name" value="Macrolide_Exporter_MacB"/>
</dbReference>
<keyword evidence="5 7" id="KW-0472">Membrane</keyword>
<keyword evidence="3 7" id="KW-0812">Transmembrane</keyword>
<feature type="transmembrane region" description="Helical" evidence="7">
    <location>
        <begin position="28"/>
        <end position="48"/>
    </location>
</feature>
<evidence type="ECO:0000256" key="5">
    <source>
        <dbReference type="ARBA" id="ARBA00023136"/>
    </source>
</evidence>
<evidence type="ECO:0000256" key="1">
    <source>
        <dbReference type="ARBA" id="ARBA00004651"/>
    </source>
</evidence>
<keyword evidence="4 7" id="KW-1133">Transmembrane helix</keyword>
<evidence type="ECO:0000259" key="9">
    <source>
        <dbReference type="Pfam" id="PF12704"/>
    </source>
</evidence>
<keyword evidence="11" id="KW-1185">Reference proteome</keyword>
<feature type="transmembrane region" description="Helical" evidence="7">
    <location>
        <begin position="342"/>
        <end position="370"/>
    </location>
</feature>
<dbReference type="InterPro" id="IPR003838">
    <property type="entry name" value="ABC3_permease_C"/>
</dbReference>
<accession>A0A101J4W0</accession>
<evidence type="ECO:0000256" key="4">
    <source>
        <dbReference type="ARBA" id="ARBA00022989"/>
    </source>
</evidence>
<feature type="transmembrane region" description="Helical" evidence="7">
    <location>
        <begin position="295"/>
        <end position="318"/>
    </location>
</feature>
<dbReference type="AlphaFoldDB" id="A0A101J4W0"/>
<evidence type="ECO:0000256" key="6">
    <source>
        <dbReference type="ARBA" id="ARBA00038076"/>
    </source>
</evidence>
<dbReference type="InterPro" id="IPR025857">
    <property type="entry name" value="MacB_PCD"/>
</dbReference>
<evidence type="ECO:0000256" key="2">
    <source>
        <dbReference type="ARBA" id="ARBA00022475"/>
    </source>
</evidence>
<dbReference type="RefSeq" id="WP_059139760.1">
    <property type="nucleotide sequence ID" value="NZ_LMBR01000254.1"/>
</dbReference>
<evidence type="ECO:0000313" key="10">
    <source>
        <dbReference type="EMBL" id="KUL20233.1"/>
    </source>
</evidence>
<comment type="caution">
    <text evidence="10">The sequence shown here is derived from an EMBL/GenBank/DDBJ whole genome shotgun (WGS) entry which is preliminary data.</text>
</comment>
<evidence type="ECO:0000259" key="8">
    <source>
        <dbReference type="Pfam" id="PF02687"/>
    </source>
</evidence>
<feature type="domain" description="ABC3 transporter permease C-terminal" evidence="8">
    <location>
        <begin position="296"/>
        <end position="410"/>
    </location>
</feature>
<dbReference type="Pfam" id="PF12704">
    <property type="entry name" value="MacB_PCD"/>
    <property type="match status" value="1"/>
</dbReference>
<comment type="subcellular location">
    <subcellularLocation>
        <location evidence="1">Cell membrane</location>
        <topology evidence="1">Multi-pass membrane protein</topology>
    </subcellularLocation>
</comment>
<comment type="similarity">
    <text evidence="6">Belongs to the ABC-4 integral membrane protein family.</text>
</comment>
<dbReference type="Proteomes" id="UP000053937">
    <property type="component" value="Unassembled WGS sequence"/>
</dbReference>
<evidence type="ECO:0000256" key="7">
    <source>
        <dbReference type="SAM" id="Phobius"/>
    </source>
</evidence>
<protein>
    <submittedName>
        <fullName evidence="10">ABC transporter</fullName>
    </submittedName>
</protein>
<gene>
    <name evidence="10" type="ORF">ASB62_10145</name>
</gene>
<sequence>MSNHRTIQTKEVFLQALSSLAVNRLRSWLTIMGVAVGVFSIIAVMTALDAIDKSVESGLTSLGANTFQIQKYPATVFGGGHSRNRYANREDITYKQGVFFRKIMESKARNIGFIITSPANQAKYGSRSTNPDVTMTGGDENFAPANGYIIRSGRNLSSSDIQYAQNIAVLGGELAEKLFPAGENPLNKAIRVNGQVYRVAGVFEKKGAAFGQSQDNLLVIPITRYLDHINEKSSISITVEAFSQDEYRKTIDQATGAMRQTRGLTIKETNDFEIRTNDSLIDSFRDIQRIISTGAFIISFMALLTAGVGIMNIMLVSVTERTKEIGIRKSIGAPRKSIRNQFLLEALILSLMGGFIGIIAGIGAGNIIALNLNLPLIFPLLWITVSIMVCSIIGMAFGMFPAWKAAGLDPVEALRPK</sequence>
<dbReference type="GO" id="GO:0005886">
    <property type="term" value="C:plasma membrane"/>
    <property type="evidence" value="ECO:0007669"/>
    <property type="project" value="UniProtKB-SubCell"/>
</dbReference>
<dbReference type="Pfam" id="PF02687">
    <property type="entry name" value="FtsX"/>
    <property type="match status" value="1"/>
</dbReference>
<keyword evidence="2" id="KW-1003">Cell membrane</keyword>
<dbReference type="PANTHER" id="PTHR30572">
    <property type="entry name" value="MEMBRANE COMPONENT OF TRANSPORTER-RELATED"/>
    <property type="match status" value="1"/>
</dbReference>
<reference evidence="10 11" key="1">
    <citation type="submission" date="2015-10" db="EMBL/GenBank/DDBJ databases">
        <title>Draft Genome Sequence of Chlorobium limicola strain Frasassi Growing under Artificial Lighting in the Frasassi Cave System.</title>
        <authorList>
            <person name="Mansor M."/>
            <person name="Macalady J."/>
        </authorList>
    </citation>
    <scope>NUCLEOTIDE SEQUENCE [LARGE SCALE GENOMIC DNA]</scope>
    <source>
        <strain evidence="10 11">Frasassi</strain>
    </source>
</reference>
<dbReference type="OrthoDB" id="9769100at2"/>
<organism evidence="10 11">
    <name type="scientific">Chlorobium limicola</name>
    <dbReference type="NCBI Taxonomy" id="1092"/>
    <lineage>
        <taxon>Bacteria</taxon>
        <taxon>Pseudomonadati</taxon>
        <taxon>Chlorobiota</taxon>
        <taxon>Chlorobiia</taxon>
        <taxon>Chlorobiales</taxon>
        <taxon>Chlorobiaceae</taxon>
        <taxon>Chlorobium/Pelodictyon group</taxon>
        <taxon>Chlorobium</taxon>
    </lineage>
</organism>
<evidence type="ECO:0000256" key="3">
    <source>
        <dbReference type="ARBA" id="ARBA00022692"/>
    </source>
</evidence>
<dbReference type="EMBL" id="LMBR01000254">
    <property type="protein sequence ID" value="KUL20233.1"/>
    <property type="molecule type" value="Genomic_DNA"/>
</dbReference>
<name>A0A101J4W0_CHLLI</name>
<dbReference type="GO" id="GO:0022857">
    <property type="term" value="F:transmembrane transporter activity"/>
    <property type="evidence" value="ECO:0007669"/>
    <property type="project" value="TreeGrafter"/>
</dbReference>
<dbReference type="PANTHER" id="PTHR30572:SF4">
    <property type="entry name" value="ABC TRANSPORTER PERMEASE YTRF"/>
    <property type="match status" value="1"/>
</dbReference>
<feature type="transmembrane region" description="Helical" evidence="7">
    <location>
        <begin position="376"/>
        <end position="400"/>
    </location>
</feature>
<feature type="domain" description="MacB-like periplasmic core" evidence="9">
    <location>
        <begin position="27"/>
        <end position="253"/>
    </location>
</feature>